<reference evidence="2 3" key="1">
    <citation type="journal article" date="2020" name="Genome Biol. Evol.">
        <title>Comparative genomics of Sclerotiniaceae.</title>
        <authorList>
            <person name="Valero Jimenez C.A."/>
            <person name="Steentjes M."/>
            <person name="Scholten O.E."/>
            <person name="Van Kan J.A.L."/>
        </authorList>
    </citation>
    <scope>NUCLEOTIDE SEQUENCE [LARGE SCALE GENOMIC DNA]</scope>
    <source>
        <strain evidence="2 3">MUCL 94</strain>
    </source>
</reference>
<gene>
    <name evidence="2" type="ORF">EAE97_011064</name>
</gene>
<keyword evidence="3" id="KW-1185">Reference proteome</keyword>
<evidence type="ECO:0000256" key="1">
    <source>
        <dbReference type="SAM" id="MobiDB-lite"/>
    </source>
</evidence>
<proteinExistence type="predicted"/>
<comment type="caution">
    <text evidence="2">The sequence shown here is derived from an EMBL/GenBank/DDBJ whole genome shotgun (WGS) entry which is preliminary data.</text>
</comment>
<evidence type="ECO:0000313" key="3">
    <source>
        <dbReference type="Proteomes" id="UP000710849"/>
    </source>
</evidence>
<dbReference type="RefSeq" id="XP_038727506.1">
    <property type="nucleotide sequence ID" value="XM_038881579.1"/>
</dbReference>
<evidence type="ECO:0000313" key="2">
    <source>
        <dbReference type="EMBL" id="KAF7922322.1"/>
    </source>
</evidence>
<dbReference type="AlphaFoldDB" id="A0A9P5LT63"/>
<feature type="compositionally biased region" description="Basic and acidic residues" evidence="1">
    <location>
        <begin position="434"/>
        <end position="451"/>
    </location>
</feature>
<sequence length="451" mass="52189">MEAYSSMLRAKVYDNPFALSREHGKRQKSPFQKNVPITRRTRLLDLPNNVLAKILTELLVPQTHIMPVIIREKGGRAEPSILHYRYQWSEARQEEYELHRLPQHMEDRPTQMFWAATPTKQEAKLIEAGYNQLTTITKAGRKIQGFLHDRKGYGVQVIHRSKVTFTVISGVAILRSCKRLNKLGVAVLYGENSFVFDTRGSPSFTGPQSVATMDQLSYDFDEIPGHRRKDGTMPTAEQISHSVDMIFQQDQDKLKFAYKDLEKIEQKSKFIYQDPFTRFLMEIGRKNASKLTKIVIQGKFNWIIGKWQYTKSIPVGLHDLLPIYTTILIEVCKNIHTITLHDDDRGYPQMKRLDRRDTDRNRQINESVEKLVHALPYLQKLQLGRYEFVPAGCGYDPGTPGSDVIELVHPEDEWGMALKWIGFVEQRAQSRTLAESKCEEKKENGEKPRNR</sequence>
<dbReference type="Proteomes" id="UP000710849">
    <property type="component" value="Unassembled WGS sequence"/>
</dbReference>
<protein>
    <submittedName>
        <fullName evidence="2">Uncharacterized protein</fullName>
    </submittedName>
</protein>
<dbReference type="EMBL" id="RCSW01000033">
    <property type="protein sequence ID" value="KAF7922322.1"/>
    <property type="molecule type" value="Genomic_DNA"/>
</dbReference>
<dbReference type="GeneID" id="62154652"/>
<name>A0A9P5LT63_9HELO</name>
<accession>A0A9P5LT63</accession>
<feature type="region of interest" description="Disordered" evidence="1">
    <location>
        <begin position="430"/>
        <end position="451"/>
    </location>
</feature>
<organism evidence="2 3">
    <name type="scientific">Botrytis byssoidea</name>
    <dbReference type="NCBI Taxonomy" id="139641"/>
    <lineage>
        <taxon>Eukaryota</taxon>
        <taxon>Fungi</taxon>
        <taxon>Dikarya</taxon>
        <taxon>Ascomycota</taxon>
        <taxon>Pezizomycotina</taxon>
        <taxon>Leotiomycetes</taxon>
        <taxon>Helotiales</taxon>
        <taxon>Sclerotiniaceae</taxon>
        <taxon>Botrytis</taxon>
    </lineage>
</organism>